<keyword evidence="2" id="KW-1185">Reference proteome</keyword>
<name>A0A0V0SIQ4_9BILA</name>
<comment type="caution">
    <text evidence="1">The sequence shown here is derived from an EMBL/GenBank/DDBJ whole genome shotgun (WGS) entry which is preliminary data.</text>
</comment>
<organism evidence="1 2">
    <name type="scientific">Trichinella nelsoni</name>
    <dbReference type="NCBI Taxonomy" id="6336"/>
    <lineage>
        <taxon>Eukaryota</taxon>
        <taxon>Metazoa</taxon>
        <taxon>Ecdysozoa</taxon>
        <taxon>Nematoda</taxon>
        <taxon>Enoplea</taxon>
        <taxon>Dorylaimia</taxon>
        <taxon>Trichinellida</taxon>
        <taxon>Trichinellidae</taxon>
        <taxon>Trichinella</taxon>
    </lineage>
</organism>
<evidence type="ECO:0000313" key="1">
    <source>
        <dbReference type="EMBL" id="KRX26713.1"/>
    </source>
</evidence>
<protein>
    <submittedName>
        <fullName evidence="1">Uncharacterized protein</fullName>
    </submittedName>
</protein>
<proteinExistence type="predicted"/>
<gene>
    <name evidence="1" type="ORF">T07_12188</name>
</gene>
<dbReference type="AlphaFoldDB" id="A0A0V0SIQ4"/>
<dbReference type="EMBL" id="JYDL01000006">
    <property type="protein sequence ID" value="KRX26713.1"/>
    <property type="molecule type" value="Genomic_DNA"/>
</dbReference>
<accession>A0A0V0SIQ4</accession>
<reference evidence="1 2" key="1">
    <citation type="submission" date="2015-01" db="EMBL/GenBank/DDBJ databases">
        <title>Evolution of Trichinella species and genotypes.</title>
        <authorList>
            <person name="Korhonen P.K."/>
            <person name="Edoardo P."/>
            <person name="Giuseppe L.R."/>
            <person name="Gasser R.B."/>
        </authorList>
    </citation>
    <scope>NUCLEOTIDE SEQUENCE [LARGE SCALE GENOMIC DNA]</scope>
    <source>
        <strain evidence="1">ISS37</strain>
    </source>
</reference>
<evidence type="ECO:0000313" key="2">
    <source>
        <dbReference type="Proteomes" id="UP000054630"/>
    </source>
</evidence>
<sequence>MPICAWDGLHRVFFRRVEMLSAAPHHLNRNFGIVLIIDSTNCIGVSVAVVNVNVIRSSYRWRSALVEGSIMAISYPPSVVSHIRLWITYKYGYGYLYRHSMKSVLVPFSANLILKHLQMFLESRLRQCIQCKMQIFNRLRAICKFLFALKLRLRLCLRQPPASPQAMPQGK</sequence>
<dbReference type="Proteomes" id="UP000054630">
    <property type="component" value="Unassembled WGS sequence"/>
</dbReference>